<comment type="caution">
    <text evidence="1">The sequence shown here is derived from an EMBL/GenBank/DDBJ whole genome shotgun (WGS) entry which is preliminary data.</text>
</comment>
<dbReference type="AlphaFoldDB" id="A0A7J7D355"/>
<dbReference type="InterPro" id="IPR010608">
    <property type="entry name" value="DUF1195"/>
</dbReference>
<dbReference type="Proteomes" id="UP000593562">
    <property type="component" value="Unassembled WGS sequence"/>
</dbReference>
<dbReference type="Pfam" id="PF04788">
    <property type="entry name" value="DUF620"/>
    <property type="match status" value="1"/>
</dbReference>
<evidence type="ECO:0000313" key="2">
    <source>
        <dbReference type="Proteomes" id="UP000593562"/>
    </source>
</evidence>
<name>A0A7J7D355_TRIWF</name>
<dbReference type="Pfam" id="PF06708">
    <property type="entry name" value="DUF1195"/>
    <property type="match status" value="1"/>
</dbReference>
<accession>A0A7J7D355</accession>
<proteinExistence type="predicted"/>
<dbReference type="PANTHER" id="PTHR31300:SF25">
    <property type="entry name" value="DUF620 FAMILY PROTEIN (DUF620)"/>
    <property type="match status" value="1"/>
</dbReference>
<evidence type="ECO:0000313" key="1">
    <source>
        <dbReference type="EMBL" id="KAF5740761.1"/>
    </source>
</evidence>
<keyword evidence="2" id="KW-1185">Reference proteome</keyword>
<dbReference type="EMBL" id="JAAARO010000011">
    <property type="protein sequence ID" value="KAF5740761.1"/>
    <property type="molecule type" value="Genomic_DNA"/>
</dbReference>
<gene>
    <name evidence="1" type="ORF">HS088_TW11G00839</name>
</gene>
<sequence>MRKWCPNVDREDGLDTVLEVPVPEEMFNNMGSSAGLRWQNMRALMKAQSADKSTHLQAKSNNEFMALLKLVGSPLIPFQVQTDHALTVPLKYCSIEASTAKYIVQQYVAATGGLAALNSLKSMYAIGQVKMAGSEMHQGDDSIHTRGNVEVGGFVLWQKNPDLWFLELVVSGYKISAGSDGKVAWNQSFSQPGHANRGPPRPLRKFFQGLDPRCIANLFLEAVCIGENSVNGEECFMLKLETPSNILKVQSSPNTDIVHHKIWGYFSQRTGLLVKFEDTKLVRMKNPRGNDSVFWETTIESVIGDYKYIDGINIAHCGKTVATLYRFNAKGDIADAHNESETNMKDEDSAATSVRTKATRKGALLGNSSCKFWILLAIMLLASWSMFTGSVTLKWSAGNLSRLSGDTDFPVHGDLDVLEVEEREKVVRHMWEVYTQEGSGRSIGLTRFWRDAFEAGYEDLTSDVPGVRDAAVSEIAKMSLLSINSIEPLDVLQGTDTDNVPGV</sequence>
<organism evidence="1 2">
    <name type="scientific">Tripterygium wilfordii</name>
    <name type="common">Thunder God vine</name>
    <dbReference type="NCBI Taxonomy" id="458696"/>
    <lineage>
        <taxon>Eukaryota</taxon>
        <taxon>Viridiplantae</taxon>
        <taxon>Streptophyta</taxon>
        <taxon>Embryophyta</taxon>
        <taxon>Tracheophyta</taxon>
        <taxon>Spermatophyta</taxon>
        <taxon>Magnoliopsida</taxon>
        <taxon>eudicotyledons</taxon>
        <taxon>Gunneridae</taxon>
        <taxon>Pentapetalae</taxon>
        <taxon>rosids</taxon>
        <taxon>fabids</taxon>
        <taxon>Celastrales</taxon>
        <taxon>Celastraceae</taxon>
        <taxon>Tripterygium</taxon>
    </lineage>
</organism>
<dbReference type="InterPro" id="IPR006873">
    <property type="entry name" value="DUF620"/>
</dbReference>
<protein>
    <submittedName>
        <fullName evidence="1">Uncharacterized protein</fullName>
    </submittedName>
</protein>
<dbReference type="PANTHER" id="PTHR31300">
    <property type="entry name" value="LIPASE"/>
    <property type="match status" value="1"/>
</dbReference>
<dbReference type="InParanoid" id="A0A7J7D355"/>
<reference evidence="1 2" key="1">
    <citation type="journal article" date="2020" name="Nat. Commun.">
        <title>Genome of Tripterygium wilfordii and identification of cytochrome P450 involved in triptolide biosynthesis.</title>
        <authorList>
            <person name="Tu L."/>
            <person name="Su P."/>
            <person name="Zhang Z."/>
            <person name="Gao L."/>
            <person name="Wang J."/>
            <person name="Hu T."/>
            <person name="Zhou J."/>
            <person name="Zhang Y."/>
            <person name="Zhao Y."/>
            <person name="Liu Y."/>
            <person name="Song Y."/>
            <person name="Tong Y."/>
            <person name="Lu Y."/>
            <person name="Yang J."/>
            <person name="Xu C."/>
            <person name="Jia M."/>
            <person name="Peters R.J."/>
            <person name="Huang L."/>
            <person name="Gao W."/>
        </authorList>
    </citation>
    <scope>NUCLEOTIDE SEQUENCE [LARGE SCALE GENOMIC DNA]</scope>
    <source>
        <strain evidence="2">cv. XIE 37</strain>
        <tissue evidence="1">Leaf</tissue>
    </source>
</reference>